<keyword evidence="5" id="KW-1278">Translocase</keyword>
<evidence type="ECO:0000259" key="6">
    <source>
        <dbReference type="PROSITE" id="PS50893"/>
    </source>
</evidence>
<dbReference type="SUPFAM" id="SSF52540">
    <property type="entry name" value="P-loop containing nucleoside triphosphate hydrolases"/>
    <property type="match status" value="1"/>
</dbReference>
<reference evidence="7" key="1">
    <citation type="journal article" date="2014" name="Int. J. Syst. Evol. Microbiol.">
        <title>Complete genome sequence of Corynebacterium casei LMG S-19264T (=DSM 44701T), isolated from a smear-ripened cheese.</title>
        <authorList>
            <consortium name="US DOE Joint Genome Institute (JGI-PGF)"/>
            <person name="Walter F."/>
            <person name="Albersmeier A."/>
            <person name="Kalinowski J."/>
            <person name="Ruckert C."/>
        </authorList>
    </citation>
    <scope>NUCLEOTIDE SEQUENCE</scope>
    <source>
        <strain evidence="7">VKM B-2935</strain>
    </source>
</reference>
<keyword evidence="3" id="KW-0547">Nucleotide-binding</keyword>
<evidence type="ECO:0000256" key="1">
    <source>
        <dbReference type="ARBA" id="ARBA00005417"/>
    </source>
</evidence>
<reference evidence="7" key="2">
    <citation type="submission" date="2023-01" db="EMBL/GenBank/DDBJ databases">
        <authorList>
            <person name="Sun Q."/>
            <person name="Evtushenko L."/>
        </authorList>
    </citation>
    <scope>NUCLEOTIDE SEQUENCE</scope>
    <source>
        <strain evidence="7">VKM B-2935</strain>
    </source>
</reference>
<dbReference type="Gene3D" id="3.40.50.300">
    <property type="entry name" value="P-loop containing nucleotide triphosphate hydrolases"/>
    <property type="match status" value="1"/>
</dbReference>
<evidence type="ECO:0000256" key="2">
    <source>
        <dbReference type="ARBA" id="ARBA00022448"/>
    </source>
</evidence>
<dbReference type="PANTHER" id="PTHR42788:SF19">
    <property type="entry name" value="ALIPHATIC SULFONATES IMPORT ATP-BINDING PROTEIN SSUB 2"/>
    <property type="match status" value="1"/>
</dbReference>
<evidence type="ECO:0000313" key="8">
    <source>
        <dbReference type="Proteomes" id="UP001143328"/>
    </source>
</evidence>
<dbReference type="SMART" id="SM00382">
    <property type="entry name" value="AAA"/>
    <property type="match status" value="1"/>
</dbReference>
<dbReference type="PROSITE" id="PS00211">
    <property type="entry name" value="ABC_TRANSPORTER_1"/>
    <property type="match status" value="1"/>
</dbReference>
<dbReference type="CDD" id="cd03293">
    <property type="entry name" value="ABC_NrtD_SsuB_transporters"/>
    <property type="match status" value="1"/>
</dbReference>
<evidence type="ECO:0000313" key="7">
    <source>
        <dbReference type="EMBL" id="GLK88895.1"/>
    </source>
</evidence>
<dbReference type="AlphaFoldDB" id="A0A9W6K727"/>
<evidence type="ECO:0000256" key="5">
    <source>
        <dbReference type="ARBA" id="ARBA00022967"/>
    </source>
</evidence>
<dbReference type="GO" id="GO:0005524">
    <property type="term" value="F:ATP binding"/>
    <property type="evidence" value="ECO:0007669"/>
    <property type="project" value="UniProtKB-KW"/>
</dbReference>
<feature type="domain" description="ABC transporter" evidence="6">
    <location>
        <begin position="29"/>
        <end position="258"/>
    </location>
</feature>
<dbReference type="InterPro" id="IPR027417">
    <property type="entry name" value="P-loop_NTPase"/>
</dbReference>
<gene>
    <name evidence="7" type="ORF">GCM10017655_19570</name>
</gene>
<protein>
    <submittedName>
        <fullName evidence="7">Nitrate ABC transporter ATP-binding protein</fullName>
    </submittedName>
</protein>
<keyword evidence="4 7" id="KW-0067">ATP-binding</keyword>
<dbReference type="Pfam" id="PF00005">
    <property type="entry name" value="ABC_tran"/>
    <property type="match status" value="1"/>
</dbReference>
<dbReference type="InterPro" id="IPR050166">
    <property type="entry name" value="ABC_transporter_ATP-bind"/>
</dbReference>
<keyword evidence="2" id="KW-0813">Transport</keyword>
<dbReference type="GO" id="GO:0016887">
    <property type="term" value="F:ATP hydrolysis activity"/>
    <property type="evidence" value="ECO:0007669"/>
    <property type="project" value="InterPro"/>
</dbReference>
<evidence type="ECO:0000256" key="3">
    <source>
        <dbReference type="ARBA" id="ARBA00022741"/>
    </source>
</evidence>
<accession>A0A9W6K727</accession>
<dbReference type="PANTHER" id="PTHR42788">
    <property type="entry name" value="TAURINE IMPORT ATP-BINDING PROTEIN-RELATED"/>
    <property type="match status" value="1"/>
</dbReference>
<dbReference type="InterPro" id="IPR003439">
    <property type="entry name" value="ABC_transporter-like_ATP-bd"/>
</dbReference>
<comment type="similarity">
    <text evidence="1">Belongs to the ABC transporter superfamily.</text>
</comment>
<dbReference type="Proteomes" id="UP001143328">
    <property type="component" value="Unassembled WGS sequence"/>
</dbReference>
<sequence length="288" mass="31842">MTALDSINDLTPLAMSQFQTQLAARSDALHIEAVDFAYANGHTVFSNLNLRARQGEFVAILGPSGCGKTTLLNLLSGFQKPQAGRLLVDGQPTRPELPALGYVFQSPQLFPWLSALENVRFGLRVAGDKNTVQQYEHAMHYLRLVGLENAAQRLPRQLSGGMQQRVALARTLALEPQVLLMDEPFAALDAISRNSMNEETLRLWAALGQTVLFITHDIDEAVFLADRVVVLNIAPGGIHSELAIDLPRPRTNRETRRLPAFLDYRNELMERIGDVMAQSSSLLEPTFG</sequence>
<dbReference type="InterPro" id="IPR003593">
    <property type="entry name" value="AAA+_ATPase"/>
</dbReference>
<comment type="caution">
    <text evidence="7">The sequence shown here is derived from an EMBL/GenBank/DDBJ whole genome shotgun (WGS) entry which is preliminary data.</text>
</comment>
<name>A0A9W6K727_9PSED</name>
<dbReference type="PROSITE" id="PS50893">
    <property type="entry name" value="ABC_TRANSPORTER_2"/>
    <property type="match status" value="1"/>
</dbReference>
<dbReference type="EMBL" id="BSFN01000004">
    <property type="protein sequence ID" value="GLK88895.1"/>
    <property type="molecule type" value="Genomic_DNA"/>
</dbReference>
<organism evidence="7 8">
    <name type="scientific">Pseudomonas turukhanskensis</name>
    <dbReference type="NCBI Taxonomy" id="1806536"/>
    <lineage>
        <taxon>Bacteria</taxon>
        <taxon>Pseudomonadati</taxon>
        <taxon>Pseudomonadota</taxon>
        <taxon>Gammaproteobacteria</taxon>
        <taxon>Pseudomonadales</taxon>
        <taxon>Pseudomonadaceae</taxon>
        <taxon>Pseudomonas</taxon>
    </lineage>
</organism>
<dbReference type="InterPro" id="IPR017871">
    <property type="entry name" value="ABC_transporter-like_CS"/>
</dbReference>
<keyword evidence="8" id="KW-1185">Reference proteome</keyword>
<proteinExistence type="inferred from homology"/>
<evidence type="ECO:0000256" key="4">
    <source>
        <dbReference type="ARBA" id="ARBA00022840"/>
    </source>
</evidence>